<dbReference type="PANTHER" id="PTHR33048">
    <property type="entry name" value="PTH11-LIKE INTEGRAL MEMBRANE PROTEIN (AFU_ORTHOLOGUE AFUA_5G11245)"/>
    <property type="match status" value="1"/>
</dbReference>
<evidence type="ECO:0000256" key="7">
    <source>
        <dbReference type="SAM" id="Phobius"/>
    </source>
</evidence>
<dbReference type="AlphaFoldDB" id="A0A7H8QK11"/>
<feature type="transmembrane region" description="Helical" evidence="7">
    <location>
        <begin position="190"/>
        <end position="209"/>
    </location>
</feature>
<name>A0A7H8QK11_TALRU</name>
<evidence type="ECO:0000256" key="3">
    <source>
        <dbReference type="ARBA" id="ARBA00022989"/>
    </source>
</evidence>
<sequence>MSLNTFQQLSPDERQTALDAPALKPPAGMQADFDNPPNRNIIPHVVIPICLILVISTMLLRAYARGTYVAYIYCVYDAVRIVGFFVHQWDTTVGTVSRVEHVLQLGATFYTITLVLVKAAILLQWMRIFAPEGTRGAFYWICQVLLWTNVLFYLSVAVAGNLICVPFERIWDKTVPGVCYNGRPLNMTLGSFNLVSDIFILILPQRIIWRLNMSREKKIGIALIACAAAAFRIGVTVTYLKDTDWLYRVSSLSMGCIAEMTCILLVYNMPGVPRAVRDSPMLSRIFVSLRSSLTSDKDKSIDGFRHPEALQKRQQQQMQMRTLSSTEALESSLTNTSQDWIFRTNRVTTIEQDNESTKISESSPPVTTHRD</sequence>
<dbReference type="EMBL" id="CP055898">
    <property type="protein sequence ID" value="QKX53795.1"/>
    <property type="molecule type" value="Genomic_DNA"/>
</dbReference>
<dbReference type="Pfam" id="PF20684">
    <property type="entry name" value="Fung_rhodopsin"/>
    <property type="match status" value="1"/>
</dbReference>
<reference evidence="10" key="1">
    <citation type="submission" date="2020-06" db="EMBL/GenBank/DDBJ databases">
        <title>A chromosome-scale genome assembly of Talaromyces rugulosus W13939.</title>
        <authorList>
            <person name="Wang B."/>
            <person name="Guo L."/>
            <person name="Ye K."/>
            <person name="Wang L."/>
        </authorList>
    </citation>
    <scope>NUCLEOTIDE SEQUENCE [LARGE SCALE GENOMIC DNA]</scope>
    <source>
        <strain evidence="10">W13939</strain>
    </source>
</reference>
<organism evidence="9 10">
    <name type="scientific">Talaromyces rugulosus</name>
    <name type="common">Penicillium rugulosum</name>
    <dbReference type="NCBI Taxonomy" id="121627"/>
    <lineage>
        <taxon>Eukaryota</taxon>
        <taxon>Fungi</taxon>
        <taxon>Dikarya</taxon>
        <taxon>Ascomycota</taxon>
        <taxon>Pezizomycotina</taxon>
        <taxon>Eurotiomycetes</taxon>
        <taxon>Eurotiomycetidae</taxon>
        <taxon>Eurotiales</taxon>
        <taxon>Trichocomaceae</taxon>
        <taxon>Talaromyces</taxon>
        <taxon>Talaromyces sect. Islandici</taxon>
    </lineage>
</organism>
<evidence type="ECO:0000256" key="1">
    <source>
        <dbReference type="ARBA" id="ARBA00004141"/>
    </source>
</evidence>
<dbReference type="OrthoDB" id="4682787at2759"/>
<dbReference type="KEGG" id="trg:TRUGW13939_00875"/>
<keyword evidence="10" id="KW-1185">Reference proteome</keyword>
<dbReference type="InterPro" id="IPR049326">
    <property type="entry name" value="Rhodopsin_dom_fungi"/>
</dbReference>
<keyword evidence="4 7" id="KW-0472">Membrane</keyword>
<evidence type="ECO:0000256" key="4">
    <source>
        <dbReference type="ARBA" id="ARBA00023136"/>
    </source>
</evidence>
<keyword evidence="2 7" id="KW-0812">Transmembrane</keyword>
<feature type="region of interest" description="Disordered" evidence="6">
    <location>
        <begin position="351"/>
        <end position="371"/>
    </location>
</feature>
<dbReference type="GO" id="GO:0016020">
    <property type="term" value="C:membrane"/>
    <property type="evidence" value="ECO:0007669"/>
    <property type="project" value="UniProtKB-SubCell"/>
</dbReference>
<feature type="transmembrane region" description="Helical" evidence="7">
    <location>
        <begin position="41"/>
        <end position="61"/>
    </location>
</feature>
<feature type="transmembrane region" description="Helical" evidence="7">
    <location>
        <begin position="68"/>
        <end position="87"/>
    </location>
</feature>
<accession>A0A7H8QK11</accession>
<dbReference type="RefSeq" id="XP_035339974.1">
    <property type="nucleotide sequence ID" value="XM_035484081.1"/>
</dbReference>
<dbReference type="GeneID" id="55988388"/>
<protein>
    <recommendedName>
        <fullName evidence="8">Rhodopsin domain-containing protein</fullName>
    </recommendedName>
</protein>
<dbReference type="InterPro" id="IPR052337">
    <property type="entry name" value="SAT4-like"/>
</dbReference>
<evidence type="ECO:0000256" key="5">
    <source>
        <dbReference type="ARBA" id="ARBA00038359"/>
    </source>
</evidence>
<feature type="transmembrane region" description="Helical" evidence="7">
    <location>
        <begin position="107"/>
        <end position="125"/>
    </location>
</feature>
<comment type="subcellular location">
    <subcellularLocation>
        <location evidence="1">Membrane</location>
        <topology evidence="1">Multi-pass membrane protein</topology>
    </subcellularLocation>
</comment>
<comment type="similarity">
    <text evidence="5">Belongs to the SAT4 family.</text>
</comment>
<gene>
    <name evidence="9" type="ORF">TRUGW13939_00875</name>
</gene>
<dbReference type="Proteomes" id="UP000509510">
    <property type="component" value="Chromosome I"/>
</dbReference>
<keyword evidence="3 7" id="KW-1133">Transmembrane helix</keyword>
<evidence type="ECO:0000256" key="2">
    <source>
        <dbReference type="ARBA" id="ARBA00022692"/>
    </source>
</evidence>
<evidence type="ECO:0000313" key="9">
    <source>
        <dbReference type="EMBL" id="QKX53795.1"/>
    </source>
</evidence>
<proteinExistence type="inferred from homology"/>
<evidence type="ECO:0000256" key="6">
    <source>
        <dbReference type="SAM" id="MobiDB-lite"/>
    </source>
</evidence>
<feature type="domain" description="Rhodopsin" evidence="8">
    <location>
        <begin position="74"/>
        <end position="271"/>
    </location>
</feature>
<feature type="transmembrane region" description="Helical" evidence="7">
    <location>
        <begin position="137"/>
        <end position="163"/>
    </location>
</feature>
<evidence type="ECO:0000313" key="10">
    <source>
        <dbReference type="Proteomes" id="UP000509510"/>
    </source>
</evidence>
<feature type="transmembrane region" description="Helical" evidence="7">
    <location>
        <begin position="245"/>
        <end position="267"/>
    </location>
</feature>
<evidence type="ECO:0000259" key="8">
    <source>
        <dbReference type="Pfam" id="PF20684"/>
    </source>
</evidence>
<dbReference type="PANTHER" id="PTHR33048:SF47">
    <property type="entry name" value="INTEGRAL MEMBRANE PROTEIN-RELATED"/>
    <property type="match status" value="1"/>
</dbReference>
<feature type="transmembrane region" description="Helical" evidence="7">
    <location>
        <begin position="221"/>
        <end position="239"/>
    </location>
</feature>